<dbReference type="CDD" id="cd12797">
    <property type="entry name" value="M23_peptidase"/>
    <property type="match status" value="1"/>
</dbReference>
<dbReference type="Proteomes" id="UP000189818">
    <property type="component" value="Unassembled WGS sequence"/>
</dbReference>
<protein>
    <submittedName>
        <fullName evidence="9">Peptidase family M23</fullName>
    </submittedName>
</protein>
<dbReference type="GO" id="GO:0046872">
    <property type="term" value="F:metal ion binding"/>
    <property type="evidence" value="ECO:0007669"/>
    <property type="project" value="UniProtKB-KW"/>
</dbReference>
<dbReference type="PANTHER" id="PTHR21666">
    <property type="entry name" value="PEPTIDASE-RELATED"/>
    <property type="match status" value="1"/>
</dbReference>
<accession>A0A1T5AVM5</accession>
<keyword evidence="6" id="KW-0482">Metalloprotease</keyword>
<evidence type="ECO:0000256" key="5">
    <source>
        <dbReference type="ARBA" id="ARBA00022833"/>
    </source>
</evidence>
<keyword evidence="4" id="KW-0378">Hydrolase</keyword>
<evidence type="ECO:0000256" key="3">
    <source>
        <dbReference type="ARBA" id="ARBA00022723"/>
    </source>
</evidence>
<dbReference type="STRING" id="439228.SAMN06295920_102264"/>
<keyword evidence="7" id="KW-1133">Transmembrane helix</keyword>
<evidence type="ECO:0000256" key="2">
    <source>
        <dbReference type="ARBA" id="ARBA00022670"/>
    </source>
</evidence>
<dbReference type="InterPro" id="IPR050570">
    <property type="entry name" value="Cell_wall_metabolism_enzyme"/>
</dbReference>
<evidence type="ECO:0000256" key="4">
    <source>
        <dbReference type="ARBA" id="ARBA00022801"/>
    </source>
</evidence>
<dbReference type="OrthoDB" id="9800107at2"/>
<evidence type="ECO:0000256" key="1">
    <source>
        <dbReference type="ARBA" id="ARBA00001947"/>
    </source>
</evidence>
<reference evidence="10" key="1">
    <citation type="submission" date="2017-02" db="EMBL/GenBank/DDBJ databases">
        <authorList>
            <person name="Varghese N."/>
            <person name="Submissions S."/>
        </authorList>
    </citation>
    <scope>NUCLEOTIDE SEQUENCE [LARGE SCALE GENOMIC DNA]</scope>
    <source>
        <strain evidence="10">UM2</strain>
    </source>
</reference>
<gene>
    <name evidence="9" type="ORF">SAMN06295920_102264</name>
</gene>
<evidence type="ECO:0000313" key="9">
    <source>
        <dbReference type="EMBL" id="SKB39044.1"/>
    </source>
</evidence>
<feature type="transmembrane region" description="Helical" evidence="7">
    <location>
        <begin position="7"/>
        <end position="25"/>
    </location>
</feature>
<dbReference type="SUPFAM" id="SSF51261">
    <property type="entry name" value="Duplicated hybrid motif"/>
    <property type="match status" value="1"/>
</dbReference>
<keyword evidence="2" id="KW-0645">Protease</keyword>
<dbReference type="RefSeq" id="WP_079647022.1">
    <property type="nucleotide sequence ID" value="NZ_FUYM01000002.1"/>
</dbReference>
<comment type="cofactor">
    <cofactor evidence="1">
        <name>Zn(2+)</name>
        <dbReference type="ChEBI" id="CHEBI:29105"/>
    </cofactor>
</comment>
<dbReference type="AlphaFoldDB" id="A0A1T5AVM5"/>
<dbReference type="PANTHER" id="PTHR21666:SF288">
    <property type="entry name" value="CELL DIVISION PROTEIN YTFB"/>
    <property type="match status" value="1"/>
</dbReference>
<name>A0A1T5AVM5_9SPHN</name>
<dbReference type="GO" id="GO:0004222">
    <property type="term" value="F:metalloendopeptidase activity"/>
    <property type="evidence" value="ECO:0007669"/>
    <property type="project" value="TreeGrafter"/>
</dbReference>
<keyword evidence="3" id="KW-0479">Metal-binding</keyword>
<dbReference type="GO" id="GO:0006508">
    <property type="term" value="P:proteolysis"/>
    <property type="evidence" value="ECO:0007669"/>
    <property type="project" value="UniProtKB-KW"/>
</dbReference>
<dbReference type="InterPro" id="IPR016047">
    <property type="entry name" value="M23ase_b-sheet_dom"/>
</dbReference>
<keyword evidence="5" id="KW-0862">Zinc</keyword>
<keyword evidence="7" id="KW-0812">Transmembrane</keyword>
<keyword evidence="7" id="KW-0472">Membrane</keyword>
<keyword evidence="10" id="KW-1185">Reference proteome</keyword>
<dbReference type="Gene3D" id="2.70.70.10">
    <property type="entry name" value="Glucose Permease (Domain IIA)"/>
    <property type="match status" value="1"/>
</dbReference>
<dbReference type="InterPro" id="IPR011055">
    <property type="entry name" value="Dup_hybrid_motif"/>
</dbReference>
<dbReference type="EMBL" id="FUYM01000002">
    <property type="protein sequence ID" value="SKB39044.1"/>
    <property type="molecule type" value="Genomic_DNA"/>
</dbReference>
<evidence type="ECO:0000256" key="7">
    <source>
        <dbReference type="SAM" id="Phobius"/>
    </source>
</evidence>
<dbReference type="Pfam" id="PF01551">
    <property type="entry name" value="Peptidase_M23"/>
    <property type="match status" value="1"/>
</dbReference>
<organism evidence="9 10">
    <name type="scientific">Rhizorhabdus histidinilytica</name>
    <dbReference type="NCBI Taxonomy" id="439228"/>
    <lineage>
        <taxon>Bacteria</taxon>
        <taxon>Pseudomonadati</taxon>
        <taxon>Pseudomonadota</taxon>
        <taxon>Alphaproteobacteria</taxon>
        <taxon>Sphingomonadales</taxon>
        <taxon>Sphingomonadaceae</taxon>
        <taxon>Rhizorhabdus</taxon>
    </lineage>
</organism>
<evidence type="ECO:0000256" key="6">
    <source>
        <dbReference type="ARBA" id="ARBA00023049"/>
    </source>
</evidence>
<evidence type="ECO:0000259" key="8">
    <source>
        <dbReference type="Pfam" id="PF01551"/>
    </source>
</evidence>
<evidence type="ECO:0000313" key="10">
    <source>
        <dbReference type="Proteomes" id="UP000189818"/>
    </source>
</evidence>
<sequence>MIRRVAILLLVLAVGYVGWVVFLNLPGRDGGPPVATADKRGPVPAASLPPPVAVPRGALVIPVAGVRADQLGDTFADARGEGRVHDAIDIMAPRGTPVIAAAAGTVEKLFDSRLGGRTVYIRRSGGQWIDYYAHLDGYAPGLAEGKRVAQGEMIGTVGSTGDASPEAPHLHYAINAMAPGEGWWQGTPINPYPLLVAGH</sequence>
<feature type="domain" description="M23ase beta-sheet core" evidence="8">
    <location>
        <begin position="84"/>
        <end position="191"/>
    </location>
</feature>
<proteinExistence type="predicted"/>